<organism evidence="1">
    <name type="scientific">Leviviridae sp</name>
    <dbReference type="NCBI Taxonomy" id="2027243"/>
    <lineage>
        <taxon>Viruses</taxon>
        <taxon>Riboviria</taxon>
        <taxon>Orthornavirae</taxon>
        <taxon>Lenarviricota</taxon>
        <taxon>Leviviricetes</taxon>
        <taxon>Norzivirales</taxon>
        <taxon>Fiersviridae</taxon>
    </lineage>
</organism>
<dbReference type="EMBL" id="MN033272">
    <property type="protein sequence ID" value="QDH87301.1"/>
    <property type="molecule type" value="Genomic_RNA"/>
</dbReference>
<name>A0A514D135_9VIRU</name>
<proteinExistence type="predicted"/>
<protein>
    <submittedName>
        <fullName evidence="1">Uncharacterized protein</fullName>
    </submittedName>
</protein>
<evidence type="ECO:0000313" key="1">
    <source>
        <dbReference type="EMBL" id="QDH87301.1"/>
    </source>
</evidence>
<accession>A0A514D135</accession>
<reference evidence="1" key="1">
    <citation type="submission" date="2019-05" db="EMBL/GenBank/DDBJ databases">
        <title>Metatranscriptomic reconstruction reveals RNA viruses with the potential to shape carbon cycling in soil.</title>
        <authorList>
            <person name="Starr E.P."/>
            <person name="Nuccio E."/>
            <person name="Pett-Ridge J."/>
            <person name="Banfield J.F."/>
            <person name="Firestone M.K."/>
        </authorList>
    </citation>
    <scope>NUCLEOTIDE SEQUENCE</scope>
    <source>
        <strain evidence="1">H4_Bulk_Litter_23_scaffold_362</strain>
    </source>
</reference>
<gene>
    <name evidence="1" type="ORF">H4BulkLitter23362_000002</name>
</gene>
<sequence>MSTNTDMVCYDLSTPEGCKAFIDAGRDLVGDFASFLEAVEVAFELVHAKSSSPSQ</sequence>